<reference evidence="2" key="2">
    <citation type="submission" date="2020-09" db="EMBL/GenBank/DDBJ databases">
        <authorList>
            <person name="Sun Q."/>
            <person name="Zhou Y."/>
        </authorList>
    </citation>
    <scope>NUCLEOTIDE SEQUENCE</scope>
    <source>
        <strain evidence="2">CGMCC 4.7430</strain>
    </source>
</reference>
<comment type="caution">
    <text evidence="2">The sequence shown here is derived from an EMBL/GenBank/DDBJ whole genome shotgun (WGS) entry which is preliminary data.</text>
</comment>
<dbReference type="Proteomes" id="UP000660745">
    <property type="component" value="Unassembled WGS sequence"/>
</dbReference>
<name>A0A918EC20_9ACTN</name>
<dbReference type="RefSeq" id="WP_189145052.1">
    <property type="nucleotide sequence ID" value="NZ_BMNK01000031.1"/>
</dbReference>
<gene>
    <name evidence="2" type="ORF">GCM10012278_91360</name>
</gene>
<keyword evidence="3" id="KW-1185">Reference proteome</keyword>
<dbReference type="AlphaFoldDB" id="A0A918EC20"/>
<reference evidence="2" key="1">
    <citation type="journal article" date="2014" name="Int. J. Syst. Evol. Microbiol.">
        <title>Complete genome sequence of Corynebacterium casei LMG S-19264T (=DSM 44701T), isolated from a smear-ripened cheese.</title>
        <authorList>
            <consortium name="US DOE Joint Genome Institute (JGI-PGF)"/>
            <person name="Walter F."/>
            <person name="Albersmeier A."/>
            <person name="Kalinowski J."/>
            <person name="Ruckert C."/>
        </authorList>
    </citation>
    <scope>NUCLEOTIDE SEQUENCE</scope>
    <source>
        <strain evidence="2">CGMCC 4.7430</strain>
    </source>
</reference>
<sequence length="324" mass="36353">MQIHRIDPERPGRLLDDFHDAFVAAMEGVPGPQVPVARFRQEVGEGGPGARTESWVVVEDGQVVAGYGLGFPRYDNAHVGVLFPLVVRPERRRQAMGSALLAHALGRLRADGRRLLLAETPTEGVGARFALARGCTAGVVLARRVLDLRKVDWDAFERMIPHSEGYHLERWTGPTSPELLPDLATVMNGMNDAPRDADVEAMNIPLERVRTGEQRTRDGGDDCYTILARRTSDGAPAGYTRVFLRADREDDWAHQGDTTVLRQHRGHHLGLLLKLTNLFWLREREPHLDHVITWNATSNAHMLAINEAIGFELLDEWNEWRLPI</sequence>
<dbReference type="EMBL" id="BMNK01000031">
    <property type="protein sequence ID" value="GGP18598.1"/>
    <property type="molecule type" value="Genomic_DNA"/>
</dbReference>
<accession>A0A918EC20</accession>
<evidence type="ECO:0000313" key="2">
    <source>
        <dbReference type="EMBL" id="GGP18598.1"/>
    </source>
</evidence>
<dbReference type="InterPro" id="IPR016181">
    <property type="entry name" value="Acyl_CoA_acyltransferase"/>
</dbReference>
<dbReference type="GO" id="GO:0016747">
    <property type="term" value="F:acyltransferase activity, transferring groups other than amino-acyl groups"/>
    <property type="evidence" value="ECO:0007669"/>
    <property type="project" value="InterPro"/>
</dbReference>
<dbReference type="InterPro" id="IPR000182">
    <property type="entry name" value="GNAT_dom"/>
</dbReference>
<proteinExistence type="predicted"/>
<dbReference type="PROSITE" id="PS51186">
    <property type="entry name" value="GNAT"/>
    <property type="match status" value="1"/>
</dbReference>
<feature type="domain" description="N-acetyltransferase" evidence="1">
    <location>
        <begin position="1"/>
        <end position="163"/>
    </location>
</feature>
<dbReference type="SUPFAM" id="SSF55729">
    <property type="entry name" value="Acyl-CoA N-acyltransferases (Nat)"/>
    <property type="match status" value="2"/>
</dbReference>
<organism evidence="2 3">
    <name type="scientific">Nonomuraea glycinis</name>
    <dbReference type="NCBI Taxonomy" id="2047744"/>
    <lineage>
        <taxon>Bacteria</taxon>
        <taxon>Bacillati</taxon>
        <taxon>Actinomycetota</taxon>
        <taxon>Actinomycetes</taxon>
        <taxon>Streptosporangiales</taxon>
        <taxon>Streptosporangiaceae</taxon>
        <taxon>Nonomuraea</taxon>
    </lineage>
</organism>
<dbReference type="Pfam" id="PF00583">
    <property type="entry name" value="Acetyltransf_1"/>
    <property type="match status" value="1"/>
</dbReference>
<evidence type="ECO:0000259" key="1">
    <source>
        <dbReference type="PROSITE" id="PS51186"/>
    </source>
</evidence>
<protein>
    <recommendedName>
        <fullName evidence="1">N-acetyltransferase domain-containing protein</fullName>
    </recommendedName>
</protein>
<dbReference type="Gene3D" id="3.40.630.30">
    <property type="match status" value="1"/>
</dbReference>
<dbReference type="CDD" id="cd04301">
    <property type="entry name" value="NAT_SF"/>
    <property type="match status" value="1"/>
</dbReference>
<evidence type="ECO:0000313" key="3">
    <source>
        <dbReference type="Proteomes" id="UP000660745"/>
    </source>
</evidence>